<evidence type="ECO:0000313" key="2">
    <source>
        <dbReference type="Proteomes" id="UP000309997"/>
    </source>
</evidence>
<sequence>MPWRRKEKGGGEKERPVEKSRSGASGEEEDIDIDIGTASSVGQLAIALQNACPFLTTHLPLTWLYILLYKFKTFRLRVCQKLWRLRNPTATLTLSNLVVPPNLAISMDFPRPVGLQRKGSVKYCSTPFSSKNSQLLDRIHGASNHTKFGNVWAFPPPHYPANARSLRSVTSKRSGWAFSFFADRSVLSCELEYVLDPSDFQEVLSDRRYQKPGLAKFLNQGNLFTFGGVFRDINSLTS</sequence>
<name>A0ACC4AIN1_POPAL</name>
<proteinExistence type="predicted"/>
<gene>
    <name evidence="1" type="ORF">D5086_031452</name>
</gene>
<organism evidence="1 2">
    <name type="scientific">Populus alba</name>
    <name type="common">White poplar</name>
    <dbReference type="NCBI Taxonomy" id="43335"/>
    <lineage>
        <taxon>Eukaryota</taxon>
        <taxon>Viridiplantae</taxon>
        <taxon>Streptophyta</taxon>
        <taxon>Embryophyta</taxon>
        <taxon>Tracheophyta</taxon>
        <taxon>Spermatophyta</taxon>
        <taxon>Magnoliopsida</taxon>
        <taxon>eudicotyledons</taxon>
        <taxon>Gunneridae</taxon>
        <taxon>Pentapetalae</taxon>
        <taxon>rosids</taxon>
        <taxon>fabids</taxon>
        <taxon>Malpighiales</taxon>
        <taxon>Salicaceae</taxon>
        <taxon>Saliceae</taxon>
        <taxon>Populus</taxon>
    </lineage>
</organism>
<dbReference type="EMBL" id="RCHU02000018">
    <property type="protein sequence ID" value="KAL3566037.1"/>
    <property type="molecule type" value="Genomic_DNA"/>
</dbReference>
<evidence type="ECO:0000313" key="1">
    <source>
        <dbReference type="EMBL" id="KAL3566037.1"/>
    </source>
</evidence>
<keyword evidence="2" id="KW-1185">Reference proteome</keyword>
<comment type="caution">
    <text evidence="1">The sequence shown here is derived from an EMBL/GenBank/DDBJ whole genome shotgun (WGS) entry which is preliminary data.</text>
</comment>
<reference evidence="1 2" key="1">
    <citation type="journal article" date="2024" name="Plant Biotechnol. J.">
        <title>Genome and CRISPR/Cas9 system of a widespread forest tree (Populus alba) in the world.</title>
        <authorList>
            <person name="Liu Y.J."/>
            <person name="Jiang P.F."/>
            <person name="Han X.M."/>
            <person name="Li X.Y."/>
            <person name="Wang H.M."/>
            <person name="Wang Y.J."/>
            <person name="Wang X.X."/>
            <person name="Zeng Q.Y."/>
        </authorList>
    </citation>
    <scope>NUCLEOTIDE SEQUENCE [LARGE SCALE GENOMIC DNA]</scope>
    <source>
        <strain evidence="2">cv. PAL-ZL1</strain>
    </source>
</reference>
<dbReference type="Proteomes" id="UP000309997">
    <property type="component" value="Unassembled WGS sequence"/>
</dbReference>
<protein>
    <submittedName>
        <fullName evidence="1">Uncharacterized protein</fullName>
    </submittedName>
</protein>
<accession>A0ACC4AIN1</accession>